<dbReference type="Pfam" id="PF02517">
    <property type="entry name" value="Rce1-like"/>
    <property type="match status" value="1"/>
</dbReference>
<keyword evidence="5" id="KW-1185">Reference proteome</keyword>
<comment type="caution">
    <text evidence="4">The sequence shown here is derived from an EMBL/GenBank/DDBJ whole genome shotgun (WGS) entry which is preliminary data.</text>
</comment>
<feature type="region of interest" description="Disordered" evidence="1">
    <location>
        <begin position="1"/>
        <end position="32"/>
    </location>
</feature>
<feature type="transmembrane region" description="Helical" evidence="2">
    <location>
        <begin position="259"/>
        <end position="279"/>
    </location>
</feature>
<keyword evidence="4" id="KW-0645">Protease</keyword>
<keyword evidence="4" id="KW-0378">Hydrolase</keyword>
<evidence type="ECO:0000256" key="2">
    <source>
        <dbReference type="SAM" id="Phobius"/>
    </source>
</evidence>
<gene>
    <name evidence="4" type="ORF">GCM10022252_33530</name>
</gene>
<feature type="transmembrane region" description="Helical" evidence="2">
    <location>
        <begin position="135"/>
        <end position="156"/>
    </location>
</feature>
<dbReference type="GO" id="GO:0008237">
    <property type="term" value="F:metallopeptidase activity"/>
    <property type="evidence" value="ECO:0007669"/>
    <property type="project" value="UniProtKB-KW"/>
</dbReference>
<dbReference type="InterPro" id="IPR003675">
    <property type="entry name" value="Rce1/LyrA-like_dom"/>
</dbReference>
<keyword evidence="2" id="KW-0472">Membrane</keyword>
<feature type="transmembrane region" description="Helical" evidence="2">
    <location>
        <begin position="95"/>
        <end position="114"/>
    </location>
</feature>
<sequence length="331" mass="34843">MNDHTKTSEPPANALVGDAAGDPEPRGPRAVPPDVEYHRVLAGEKRRIGRGILAIALLLGGMLVFAILLGGAAALLDAQWGDTTPAAGGIEYTPLQFAAGMASIALLAPWSMLIQRWLYGVRGPSLHSVISRFRFDLFGRALVLVGPLWVLAVVTQHVLLGPDASTEWSFTDVIGILAAVLLLTPLQAAGEEYGLRGLVFRVAGSWARGPRAGLIVGIIVSSVAFAVIHAAADPWLNAHYLMVAVILAIVTWRTGGLEIAVVVHALNNMILFLFVVAMHGDIGAGLTDRSAGVASAAMVVPLMVAGALVVAVVWLRTRHTGPARTPADQLR</sequence>
<evidence type="ECO:0000313" key="4">
    <source>
        <dbReference type="EMBL" id="GAA4192305.1"/>
    </source>
</evidence>
<feature type="transmembrane region" description="Helical" evidence="2">
    <location>
        <begin position="291"/>
        <end position="315"/>
    </location>
</feature>
<name>A0ABP8AWK1_9ACTN</name>
<reference evidence="5" key="1">
    <citation type="journal article" date="2019" name="Int. J. Syst. Evol. Microbiol.">
        <title>The Global Catalogue of Microorganisms (GCM) 10K type strain sequencing project: providing services to taxonomists for standard genome sequencing and annotation.</title>
        <authorList>
            <consortium name="The Broad Institute Genomics Platform"/>
            <consortium name="The Broad Institute Genome Sequencing Center for Infectious Disease"/>
            <person name="Wu L."/>
            <person name="Ma J."/>
        </authorList>
    </citation>
    <scope>NUCLEOTIDE SEQUENCE [LARGE SCALE GENOMIC DNA]</scope>
    <source>
        <strain evidence="5">JCM 17388</strain>
    </source>
</reference>
<evidence type="ECO:0000313" key="5">
    <source>
        <dbReference type="Proteomes" id="UP001501251"/>
    </source>
</evidence>
<feature type="transmembrane region" description="Helical" evidence="2">
    <location>
        <begin position="168"/>
        <end position="190"/>
    </location>
</feature>
<organism evidence="4 5">
    <name type="scientific">Streptosporangium oxazolinicum</name>
    <dbReference type="NCBI Taxonomy" id="909287"/>
    <lineage>
        <taxon>Bacteria</taxon>
        <taxon>Bacillati</taxon>
        <taxon>Actinomycetota</taxon>
        <taxon>Actinomycetes</taxon>
        <taxon>Streptosporangiales</taxon>
        <taxon>Streptosporangiaceae</taxon>
        <taxon>Streptosporangium</taxon>
    </lineage>
</organism>
<dbReference type="RefSeq" id="WP_344918816.1">
    <property type="nucleotide sequence ID" value="NZ_BAABAQ010000005.1"/>
</dbReference>
<keyword evidence="4" id="KW-0482">Metalloprotease</keyword>
<feature type="transmembrane region" description="Helical" evidence="2">
    <location>
        <begin position="211"/>
        <end position="229"/>
    </location>
</feature>
<feature type="transmembrane region" description="Helical" evidence="2">
    <location>
        <begin position="52"/>
        <end position="75"/>
    </location>
</feature>
<dbReference type="EMBL" id="BAABAQ010000005">
    <property type="protein sequence ID" value="GAA4192305.1"/>
    <property type="molecule type" value="Genomic_DNA"/>
</dbReference>
<evidence type="ECO:0000259" key="3">
    <source>
        <dbReference type="Pfam" id="PF02517"/>
    </source>
</evidence>
<dbReference type="Proteomes" id="UP001501251">
    <property type="component" value="Unassembled WGS sequence"/>
</dbReference>
<feature type="domain" description="CAAX prenyl protease 2/Lysostaphin resistance protein A-like" evidence="3">
    <location>
        <begin position="176"/>
        <end position="270"/>
    </location>
</feature>
<accession>A0ABP8AWK1</accession>
<keyword evidence="2" id="KW-1133">Transmembrane helix</keyword>
<evidence type="ECO:0000256" key="1">
    <source>
        <dbReference type="SAM" id="MobiDB-lite"/>
    </source>
</evidence>
<protein>
    <submittedName>
        <fullName evidence="4">CPBP family intramembrane metalloprotease</fullName>
    </submittedName>
</protein>
<proteinExistence type="predicted"/>
<feature type="transmembrane region" description="Helical" evidence="2">
    <location>
        <begin position="235"/>
        <end position="252"/>
    </location>
</feature>
<keyword evidence="2" id="KW-0812">Transmembrane</keyword>